<dbReference type="InterPro" id="IPR012506">
    <property type="entry name" value="TMEM86B-like"/>
</dbReference>
<organism evidence="7 8">
    <name type="scientific">Celeribacter ethanolicus</name>
    <dbReference type="NCBI Taxonomy" id="1758178"/>
    <lineage>
        <taxon>Bacteria</taxon>
        <taxon>Pseudomonadati</taxon>
        <taxon>Pseudomonadota</taxon>
        <taxon>Alphaproteobacteria</taxon>
        <taxon>Rhodobacterales</taxon>
        <taxon>Roseobacteraceae</taxon>
        <taxon>Celeribacter</taxon>
    </lineage>
</organism>
<evidence type="ECO:0000256" key="3">
    <source>
        <dbReference type="ARBA" id="ARBA00022692"/>
    </source>
</evidence>
<dbReference type="OrthoDB" id="345840at2"/>
<dbReference type="RefSeq" id="WP_066704296.1">
    <property type="nucleotide sequence ID" value="NZ_CP022196.1"/>
</dbReference>
<dbReference type="GO" id="GO:0016020">
    <property type="term" value="C:membrane"/>
    <property type="evidence" value="ECO:0007669"/>
    <property type="project" value="UniProtKB-SubCell"/>
</dbReference>
<keyword evidence="4 6" id="KW-1133">Transmembrane helix</keyword>
<evidence type="ECO:0000256" key="1">
    <source>
        <dbReference type="ARBA" id="ARBA00004141"/>
    </source>
</evidence>
<evidence type="ECO:0000256" key="2">
    <source>
        <dbReference type="ARBA" id="ARBA00007375"/>
    </source>
</evidence>
<feature type="transmembrane region" description="Helical" evidence="6">
    <location>
        <begin position="99"/>
        <end position="117"/>
    </location>
</feature>
<dbReference type="Proteomes" id="UP000217935">
    <property type="component" value="Chromosome"/>
</dbReference>
<feature type="transmembrane region" description="Helical" evidence="6">
    <location>
        <begin position="37"/>
        <end position="61"/>
    </location>
</feature>
<evidence type="ECO:0000256" key="5">
    <source>
        <dbReference type="ARBA" id="ARBA00023136"/>
    </source>
</evidence>
<keyword evidence="5 6" id="KW-0472">Membrane</keyword>
<evidence type="ECO:0000256" key="4">
    <source>
        <dbReference type="ARBA" id="ARBA00022989"/>
    </source>
</evidence>
<evidence type="ECO:0000256" key="6">
    <source>
        <dbReference type="SAM" id="Phobius"/>
    </source>
</evidence>
<evidence type="ECO:0000313" key="8">
    <source>
        <dbReference type="Proteomes" id="UP000217935"/>
    </source>
</evidence>
<proteinExistence type="inferred from homology"/>
<feature type="transmembrane region" description="Helical" evidence="6">
    <location>
        <begin position="184"/>
        <end position="204"/>
    </location>
</feature>
<name>A0A291GBS6_9RHOB</name>
<keyword evidence="8" id="KW-1185">Reference proteome</keyword>
<dbReference type="PANTHER" id="PTHR31885:SF6">
    <property type="entry name" value="GH04784P"/>
    <property type="match status" value="1"/>
</dbReference>
<dbReference type="Pfam" id="PF07947">
    <property type="entry name" value="YhhN"/>
    <property type="match status" value="1"/>
</dbReference>
<comment type="similarity">
    <text evidence="2">Belongs to the TMEM86 family.</text>
</comment>
<feature type="transmembrane region" description="Helical" evidence="6">
    <location>
        <begin position="129"/>
        <end position="146"/>
    </location>
</feature>
<comment type="subcellular location">
    <subcellularLocation>
        <location evidence="1">Membrane</location>
        <topology evidence="1">Multi-pass membrane protein</topology>
    </subcellularLocation>
</comment>
<dbReference type="AlphaFoldDB" id="A0A291GBS6"/>
<dbReference type="STRING" id="1758178.GCA_001550095_00218"/>
<dbReference type="PANTHER" id="PTHR31885">
    <property type="entry name" value="GH04784P"/>
    <property type="match status" value="1"/>
</dbReference>
<keyword evidence="3 6" id="KW-0812">Transmembrane</keyword>
<feature type="transmembrane region" description="Helical" evidence="6">
    <location>
        <begin position="73"/>
        <end position="93"/>
    </location>
</feature>
<accession>A0A291GBS6</accession>
<reference evidence="7 8" key="1">
    <citation type="submission" date="2017-06" db="EMBL/GenBank/DDBJ databases">
        <title>Celeribacter sp. TSPH2 complete genome sequence.</title>
        <authorList>
            <person name="Woo J.-H."/>
            <person name="Kim H.-S."/>
        </authorList>
    </citation>
    <scope>NUCLEOTIDE SEQUENCE [LARGE SCALE GENOMIC DNA]</scope>
    <source>
        <strain evidence="7 8">TSPH2</strain>
    </source>
</reference>
<gene>
    <name evidence="7" type="ORF">CEW89_07845</name>
</gene>
<evidence type="ECO:0000313" key="7">
    <source>
        <dbReference type="EMBL" id="ATG47492.1"/>
    </source>
</evidence>
<dbReference type="GO" id="GO:0016787">
    <property type="term" value="F:hydrolase activity"/>
    <property type="evidence" value="ECO:0007669"/>
    <property type="project" value="TreeGrafter"/>
</dbReference>
<sequence length="205" mass="21920">MEMWLWGVATIFALSYVPLSSQPPALWRSGIKTLPVALLAVIAGLSHAPLLLIAGLALSAFGDWALSRPGERAFLIGLIGFALGHLCYLGLFVGHVENLALWTVLPFVALALSTEVWLTPHTGALKAPVRIYVLLICAMAVAAVNLPAELRFASLGAVAFVASDLILAIQMFRLGKMRALSTWAGYVLWLLYVAAQALILGAFVL</sequence>
<dbReference type="KEGG" id="ceh:CEW89_07845"/>
<protein>
    <submittedName>
        <fullName evidence="7">Lysoplasmalogenase</fullName>
    </submittedName>
</protein>
<feature type="transmembrane region" description="Helical" evidence="6">
    <location>
        <begin position="152"/>
        <end position="172"/>
    </location>
</feature>
<dbReference type="EMBL" id="CP022196">
    <property type="protein sequence ID" value="ATG47492.1"/>
    <property type="molecule type" value="Genomic_DNA"/>
</dbReference>